<dbReference type="Gene3D" id="1.10.520.10">
    <property type="match status" value="1"/>
</dbReference>
<dbReference type="Pfam" id="PF00141">
    <property type="entry name" value="peroxidase"/>
    <property type="match status" value="1"/>
</dbReference>
<name>A0A8E2JFE3_9PEZI</name>
<keyword evidence="5" id="KW-0479">Metal-binding</keyword>
<feature type="domain" description="Plant heme peroxidase family profile" evidence="9">
    <location>
        <begin position="26"/>
        <end position="218"/>
    </location>
</feature>
<sequence>MSNTGNYEAVRKSILGLLDRPEYDDGSVGLVLVRLTCQSNGHSAGTYDASTDTGGSNGAGIRYEAEGGDPANAGLQHARVFLEPISGRWTLAGCVAIEAMDGLKIQWLPGRTDLVDFSKLPPRGRLPDAAQGADHIVALSGAHSLGRCHTDRSGFESKWVHSPTRFSNQYFRLLMRLDWRPTALENGVLRFSHVNEDLGEELMMLPTDMALLNDSSSKRGSRGTLRIRMCFMRTLHKAFANLMELGIQKDADGKVLNSDNVKGGYISVPKKLDALGMPALANKEAELLRKGDEKFRARL</sequence>
<dbReference type="GO" id="GO:0004601">
    <property type="term" value="F:peroxidase activity"/>
    <property type="evidence" value="ECO:0007669"/>
    <property type="project" value="UniProtKB-KW"/>
</dbReference>
<keyword evidence="7" id="KW-0408">Iron</keyword>
<dbReference type="AlphaFoldDB" id="A0A8E2JFE3"/>
<evidence type="ECO:0000313" key="11">
    <source>
        <dbReference type="Proteomes" id="UP000250266"/>
    </source>
</evidence>
<keyword evidence="6 8" id="KW-0560">Oxidoreductase</keyword>
<proteinExistence type="inferred from homology"/>
<dbReference type="PANTHER" id="PTHR31356:SF36">
    <property type="entry name" value="L-ASCORBATE PEROXIDASE 3"/>
    <property type="match status" value="1"/>
</dbReference>
<evidence type="ECO:0000256" key="1">
    <source>
        <dbReference type="ARBA" id="ARBA00003917"/>
    </source>
</evidence>
<dbReference type="Gene3D" id="1.10.420.10">
    <property type="entry name" value="Peroxidase, domain 2"/>
    <property type="match status" value="1"/>
</dbReference>
<evidence type="ECO:0000256" key="4">
    <source>
        <dbReference type="ARBA" id="ARBA00022617"/>
    </source>
</evidence>
<dbReference type="PRINTS" id="PR00459">
    <property type="entry name" value="ASPEROXIDASE"/>
</dbReference>
<organism evidence="10 11">
    <name type="scientific">Lepidopterella palustris CBS 459.81</name>
    <dbReference type="NCBI Taxonomy" id="1314670"/>
    <lineage>
        <taxon>Eukaryota</taxon>
        <taxon>Fungi</taxon>
        <taxon>Dikarya</taxon>
        <taxon>Ascomycota</taxon>
        <taxon>Pezizomycotina</taxon>
        <taxon>Dothideomycetes</taxon>
        <taxon>Pleosporomycetidae</taxon>
        <taxon>Mytilinidiales</taxon>
        <taxon>Argynnaceae</taxon>
        <taxon>Lepidopterella</taxon>
    </lineage>
</organism>
<dbReference type="InterPro" id="IPR002207">
    <property type="entry name" value="Peroxidase_I"/>
</dbReference>
<accession>A0A8E2JFE3</accession>
<dbReference type="GO" id="GO:0046872">
    <property type="term" value="F:metal ion binding"/>
    <property type="evidence" value="ECO:0007669"/>
    <property type="project" value="UniProtKB-UniRule"/>
</dbReference>
<dbReference type="GO" id="GO:0042744">
    <property type="term" value="P:hydrogen peroxide catabolic process"/>
    <property type="evidence" value="ECO:0007669"/>
    <property type="project" value="TreeGrafter"/>
</dbReference>
<dbReference type="GO" id="GO:0020037">
    <property type="term" value="F:heme binding"/>
    <property type="evidence" value="ECO:0007669"/>
    <property type="project" value="UniProtKB-UniRule"/>
</dbReference>
<dbReference type="PANTHER" id="PTHR31356">
    <property type="entry name" value="THYLAKOID LUMENAL 29 KDA PROTEIN, CHLOROPLASTIC-RELATED"/>
    <property type="match status" value="1"/>
</dbReference>
<evidence type="ECO:0000256" key="2">
    <source>
        <dbReference type="ARBA" id="ARBA00005997"/>
    </source>
</evidence>
<gene>
    <name evidence="10" type="ORF">K432DRAFT_434783</name>
</gene>
<dbReference type="InterPro" id="IPR010255">
    <property type="entry name" value="Haem_peroxidase_sf"/>
</dbReference>
<evidence type="ECO:0000259" key="9">
    <source>
        <dbReference type="Pfam" id="PF00141"/>
    </source>
</evidence>
<dbReference type="GO" id="GO:0000302">
    <property type="term" value="P:response to reactive oxygen species"/>
    <property type="evidence" value="ECO:0007669"/>
    <property type="project" value="TreeGrafter"/>
</dbReference>
<dbReference type="InterPro" id="IPR002016">
    <property type="entry name" value="Haem_peroxidase"/>
</dbReference>
<evidence type="ECO:0000256" key="6">
    <source>
        <dbReference type="ARBA" id="ARBA00023002"/>
    </source>
</evidence>
<comment type="function">
    <text evidence="1">Destroys radicals which are normally produced within the cells and which are toxic to biological systems.</text>
</comment>
<keyword evidence="11" id="KW-1185">Reference proteome</keyword>
<evidence type="ECO:0000256" key="7">
    <source>
        <dbReference type="ARBA" id="ARBA00023004"/>
    </source>
</evidence>
<keyword evidence="3 8" id="KW-0575">Peroxidase</keyword>
<evidence type="ECO:0000256" key="5">
    <source>
        <dbReference type="ARBA" id="ARBA00022723"/>
    </source>
</evidence>
<dbReference type="Proteomes" id="UP000250266">
    <property type="component" value="Unassembled WGS sequence"/>
</dbReference>
<protein>
    <recommendedName>
        <fullName evidence="8">Peroxidase</fullName>
        <ecNumber evidence="8">1.11.1.-</ecNumber>
    </recommendedName>
</protein>
<dbReference type="EC" id="1.11.1.-" evidence="8"/>
<evidence type="ECO:0000313" key="10">
    <source>
        <dbReference type="EMBL" id="OCK80372.1"/>
    </source>
</evidence>
<evidence type="ECO:0000256" key="8">
    <source>
        <dbReference type="RuleBase" id="RU363051"/>
    </source>
</evidence>
<dbReference type="OrthoDB" id="2859658at2759"/>
<dbReference type="EMBL" id="KV744962">
    <property type="protein sequence ID" value="OCK80372.1"/>
    <property type="molecule type" value="Genomic_DNA"/>
</dbReference>
<keyword evidence="4" id="KW-0349">Heme</keyword>
<comment type="similarity">
    <text evidence="2">Belongs to the peroxidase family. Cytochrome c peroxidase subfamily.</text>
</comment>
<dbReference type="PRINTS" id="PR00458">
    <property type="entry name" value="PEROXIDASE"/>
</dbReference>
<dbReference type="InterPro" id="IPR044831">
    <property type="entry name" value="Ccp1-like"/>
</dbReference>
<dbReference type="GO" id="GO:0034599">
    <property type="term" value="P:cellular response to oxidative stress"/>
    <property type="evidence" value="ECO:0007669"/>
    <property type="project" value="InterPro"/>
</dbReference>
<evidence type="ECO:0000256" key="3">
    <source>
        <dbReference type="ARBA" id="ARBA00022559"/>
    </source>
</evidence>
<reference evidence="10 11" key="1">
    <citation type="journal article" date="2016" name="Nat. Commun.">
        <title>Ectomycorrhizal ecology is imprinted in the genome of the dominant symbiotic fungus Cenococcum geophilum.</title>
        <authorList>
            <consortium name="DOE Joint Genome Institute"/>
            <person name="Peter M."/>
            <person name="Kohler A."/>
            <person name="Ohm R.A."/>
            <person name="Kuo A."/>
            <person name="Krutzmann J."/>
            <person name="Morin E."/>
            <person name="Arend M."/>
            <person name="Barry K.W."/>
            <person name="Binder M."/>
            <person name="Choi C."/>
            <person name="Clum A."/>
            <person name="Copeland A."/>
            <person name="Grisel N."/>
            <person name="Haridas S."/>
            <person name="Kipfer T."/>
            <person name="LaButti K."/>
            <person name="Lindquist E."/>
            <person name="Lipzen A."/>
            <person name="Maire R."/>
            <person name="Meier B."/>
            <person name="Mihaltcheva S."/>
            <person name="Molinier V."/>
            <person name="Murat C."/>
            <person name="Poggeler S."/>
            <person name="Quandt C.A."/>
            <person name="Sperisen C."/>
            <person name="Tritt A."/>
            <person name="Tisserant E."/>
            <person name="Crous P.W."/>
            <person name="Henrissat B."/>
            <person name="Nehls U."/>
            <person name="Egli S."/>
            <person name="Spatafora J.W."/>
            <person name="Grigoriev I.V."/>
            <person name="Martin F.M."/>
        </authorList>
    </citation>
    <scope>NUCLEOTIDE SEQUENCE [LARGE SCALE GENOMIC DNA]</scope>
    <source>
        <strain evidence="10 11">CBS 459.81</strain>
    </source>
</reference>
<dbReference type="SUPFAM" id="SSF48113">
    <property type="entry name" value="Heme-dependent peroxidases"/>
    <property type="match status" value="1"/>
</dbReference>